<dbReference type="AlphaFoldDB" id="X1GIH7"/>
<evidence type="ECO:0000313" key="2">
    <source>
        <dbReference type="EMBL" id="GAH41419.1"/>
    </source>
</evidence>
<feature type="region of interest" description="Disordered" evidence="1">
    <location>
        <begin position="18"/>
        <end position="54"/>
    </location>
</feature>
<name>X1GIH7_9ZZZZ</name>
<gene>
    <name evidence="2" type="ORF">S03H2_18803</name>
</gene>
<sequence length="54" mass="6599">DNNVRSNLIVMPKPSHRRYHMLGHHPSEETKRKLSEITKKQWQNGVYDNRKRRM</sequence>
<evidence type="ECO:0008006" key="3">
    <source>
        <dbReference type="Google" id="ProtNLM"/>
    </source>
</evidence>
<protein>
    <recommendedName>
        <fullName evidence="3">Nuclease associated modular domain-containing protein</fullName>
    </recommendedName>
</protein>
<feature type="non-terminal residue" evidence="2">
    <location>
        <position position="1"/>
    </location>
</feature>
<feature type="compositionally biased region" description="Basic and acidic residues" evidence="1">
    <location>
        <begin position="25"/>
        <end position="39"/>
    </location>
</feature>
<comment type="caution">
    <text evidence="2">The sequence shown here is derived from an EMBL/GenBank/DDBJ whole genome shotgun (WGS) entry which is preliminary data.</text>
</comment>
<proteinExistence type="predicted"/>
<reference evidence="2" key="1">
    <citation type="journal article" date="2014" name="Front. Microbiol.">
        <title>High frequency of phylogenetically diverse reductive dehalogenase-homologous genes in deep subseafloor sedimentary metagenomes.</title>
        <authorList>
            <person name="Kawai M."/>
            <person name="Futagami T."/>
            <person name="Toyoda A."/>
            <person name="Takaki Y."/>
            <person name="Nishi S."/>
            <person name="Hori S."/>
            <person name="Arai W."/>
            <person name="Tsubouchi T."/>
            <person name="Morono Y."/>
            <person name="Uchiyama I."/>
            <person name="Ito T."/>
            <person name="Fujiyama A."/>
            <person name="Inagaki F."/>
            <person name="Takami H."/>
        </authorList>
    </citation>
    <scope>NUCLEOTIDE SEQUENCE</scope>
    <source>
        <strain evidence="2">Expedition CK06-06</strain>
    </source>
</reference>
<evidence type="ECO:0000256" key="1">
    <source>
        <dbReference type="SAM" id="MobiDB-lite"/>
    </source>
</evidence>
<organism evidence="2">
    <name type="scientific">marine sediment metagenome</name>
    <dbReference type="NCBI Taxonomy" id="412755"/>
    <lineage>
        <taxon>unclassified sequences</taxon>
        <taxon>metagenomes</taxon>
        <taxon>ecological metagenomes</taxon>
    </lineage>
</organism>
<dbReference type="EMBL" id="BARU01009774">
    <property type="protein sequence ID" value="GAH41419.1"/>
    <property type="molecule type" value="Genomic_DNA"/>
</dbReference>
<accession>X1GIH7</accession>